<dbReference type="InterPro" id="IPR015943">
    <property type="entry name" value="WD40/YVTN_repeat-like_dom_sf"/>
</dbReference>
<dbReference type="PROSITE" id="PS50878">
    <property type="entry name" value="RT_POL"/>
    <property type="match status" value="1"/>
</dbReference>
<reference evidence="3" key="1">
    <citation type="submission" date="2018-02" db="EMBL/GenBank/DDBJ databases">
        <authorList>
            <person name="Cohen D.B."/>
            <person name="Kent A.D."/>
        </authorList>
    </citation>
    <scope>NUCLEOTIDE SEQUENCE</scope>
</reference>
<dbReference type="InterPro" id="IPR005135">
    <property type="entry name" value="Endo/exonuclease/phosphatase"/>
</dbReference>
<sequence length="3051" mass="339188">MEWTTVQHLDLRHVGRGHKPLQPHAAAFHPHQALVAVAIGNFIVEFDALTGSKISSIDIGAPAVRMAYSPTSGHAVIAILEDCTIRSCDFDAEQTCVLHSPEKKSEQISSDTEVHLALTPLQPVVFFGFHRRMSVTVVGTVEGGRAPTKIKTDLKKPVVNLACHPRLPVLYVAYADGLIRAYNIHTYAVHYTLQLDNTIKLIGAGAFAFHPTLEWIFVGDRRGTLLAWDVSTERPSMIGIGIDNYYLLTTYLAYLGEARQAQWVPLRHKAVGLAQPDPLKGPTHLPLESGSDQPIGKSTEAKIFGTEEEISSPVEVRTAVELQTMTHGGGDPPTTSPVVLNDTASPSSDHYEVGETSGVDHDGESVDLESVRVDLADAASDLGLVMVGPTSVGEYSEDPTLMLEDLGGAGVENPLQLVTLSLIEERDISSPLSCSPLARIDPVECSINFTVDCEEHPNQHSQWVKKHYSGFCKLVGFPMDTHEQECLDLLQRIEADRFKYKSSTKVKQAMGSVRKGARELRNLQKIISWNVRGLNNPQKRERVKFWLRHWKGNIVCLQETKLDFLDRRIVRSLWSNPYVDWEFLGAVGTSGGVLLLWDKRVVEKLDSFVGQFSVSCLWRGVYDGFTWVGTGIYGPTCDTARQELWVELRDIRQRWSNPWCMFGDFNVIRFPSERLRCRRLTPPMLEFSDFVEDLNLVDLPLGGGRFTWSSGSTNPSLSRIDRFLISSDWEDQFPDVVQSMLPRPLSDHHPILLETGKLTGGKRSFKFENMWLKTEGFVDQVKTWWSSYPFTGSPSFVLASKLKALKEDLKHWNKHVFGDINLKQLQLMSELSQLDEKEERGGLSTAERNNHKVVAGELDKLAQLEEISWRQKSRVLWLKEGDNNTKYFHKMANSNRRRNYMHKVEVDGIVHETDKEIRDNVVSFYEDLYQEKERWRPSVDGLDFCSIGAAESSHLERKFDREEVLQVLKDLQGDKAPGPDGFSMAFFHKCWEVVGDDIMNFFEEFHTHCKFEKSLNATFIALIPKKKDALNIRDFRPISLVGSMYKLLSKVLANRIRLVMESLISSSQNAFVGGRQTLDSVLIANECLDSRLKSSIPGILCKLDIEKAYDHVNWNCLLYLLERMGFGDRWCHWMKTCISTVQFSVLVNGSPEGFFGSSRGLRQGDSLSPLLFLLIMEVLSRLLQRTEEAGLIRGFQAGMLGGNEVRISHLLFADDTIVFCDAAPEQVLHIRKALSCFEAITGLRVNLAKSEMVPVGEVDSMQPLADLLCCRIGVLPMLYLGMPLGAQYKALSVWNSVLEKIERRLASWQTLYLSKGGRLTLLKSTLASLPTYFLSLFTIPVSVAQRIEKIQRNFLWGGMGDIQKYHLVSWDQVCSPITNGGLGVKNLCLFNKALLGKWLWRFGVEDSHLWRRVIAAKYGEDWGGWQSKPYRGSHGCGLWKSISMGWGTLLEQISFSAGRGDRIRFWTDRWCGDTPLKDLFPLLFLCSTNREASIESVTSGTDIHTARTWNISFIRDFNDWELPAVIFFFTFLQPFLPIRERRDTMRWKLRRSGEFDVSSYYCALQASTRTHFPWTSIWGVKAPRRISFFTWTAARGKILTCDNLMRRGHILAGWCCMCKNYWETGDHLLLHCEVATALWNYVFTMFGIQWVLPATVLDMLFGWHNWFGKRSSAVWNLAPLCVMWSLWQERNRRIFEDLEKPFSHLQEQFSGLLFDCSRSWGFTEAPSLESIDIPRILSQQGGEAVYPLPRIKTLEVHSKLNLAALLFANVTGGDNLKNRAAYTREGRKQLFAVLQGARGSSASVLKEKLSSLGASGILAEHQLQAQLQEHHLKGWGRGDLNPGFPLKGDQSIHSQLTITDVARKAFLYSHFMEGHAKNAPISRLPVITILDAKHHLKDIPVCQPFHLELNFFNKENRVLHYPVRAFYVDGMNLIAYNLSSGAESIYKKLYTSIPGNVEYYPKYMVYSKKQNIFLVVYEFSGATNEVVLYWENTDSLTGNSKSNTVKGRDGAFIGPNENQFAILDDDKTGVALYMLPGSVSQEANEKNVAMEENQSADTKVGSIRGPMQFMFDNEVDRIFSTPLESTLMFASHGNHIGLAKLVQGYRLSTAAGHYISTKTEGKKSIKLKVNEIVLQGIHAQVEASKIIVGMVGRRSLLWVGPALLFSTATAISVLGWDGKVRTILSISMPYAALVGALNDRLLLANPTEINPRQKKGVEIKSCLVGLLEPLLIGFATMQESFEQKLDLSEILYQITSRFDSLRITPKSLDILARGSPVCGDLAVSLSQAGPQFTQVLRGVYAIKALRFSTALSVLKDEFLRSRDYPRCPPTSHLFHRFRQLGYACIKFGQFDSAKETFEVIADYESMLDLFICHLNPSAMRRLAQKLEEDGTDSELRRYCERILRVRSTGWTQGIFANFAAESMVPKGPEWGGGNWEIKTPTNLKNIPQWELAGEVMPYMKTDDGPIPSIITDHIGVYLGAIRGRGNIVEVRDDSLVKAFTPAGGDNKPNGLQMSSVKYMSNKSNGVPDGNSKGDSLMGLESLGKQFASSTAADEQAKAEEEFKKSMYGGAAEDSSSDEEGVSKTKKIHIRIRDKPIASATVDVNKIKEATKQLKLGDGLGLSMSRTKSLSGGSQDLGQLLSQPSPATSGMVTAPIVSTPADLFGTDSLTQSTTVSPPAPTVRGAGVTAGPIPEDFFQNTIPSFQVAASLPPPGTYLSKLDQASQGVENKVTPNQVNAPEANIGLPDGGVPPQATQQPVVSFDSVGLPDGGVPPQSFGQAAVLPVSQVQAGQVPLSTQPLDLSVLGVPNSADSGKPPAPSASPPSFVRPGQVPRGAAASICFKIGLVHLEQNQLSDALSCFDESFLALAKDQSRGADIKAQATICAQYKIAVTLLQEIGRLQKVQGPSALSAKDEMARLSRHLGSLPLLAKHRINCIRTAIKRNIEVQNFAYSKQMLELLLSKAPSSKQDELRSLIDMCNQRGLSNKSIDPLEDPSQFCAATLSRLSTIGYDVCDLCGAKFSALSTPGCIICGMGSIKRSDALAGPVPSPFG</sequence>
<dbReference type="InterPro" id="IPR045160">
    <property type="entry name" value="ATG16"/>
</dbReference>
<dbReference type="PANTHER" id="PTHR19878:SF17">
    <property type="entry name" value="TRANSDUCIN_WD40 REPEAT-LIKE SUPERFAMILY PROTEIN"/>
    <property type="match status" value="1"/>
</dbReference>
<dbReference type="Pfam" id="PF00078">
    <property type="entry name" value="RVT_1"/>
    <property type="match status" value="1"/>
</dbReference>
<dbReference type="EMBL" id="OIVN01003001">
    <property type="protein sequence ID" value="SPD08051.1"/>
    <property type="molecule type" value="Genomic_DNA"/>
</dbReference>
<dbReference type="InterPro" id="IPR026960">
    <property type="entry name" value="RVT-Znf"/>
</dbReference>
<dbReference type="InterPro" id="IPR000477">
    <property type="entry name" value="RT_dom"/>
</dbReference>
<name>A0A2N9H8P9_FAGSY</name>
<evidence type="ECO:0000259" key="2">
    <source>
        <dbReference type="PROSITE" id="PS50878"/>
    </source>
</evidence>
<evidence type="ECO:0000256" key="1">
    <source>
        <dbReference type="SAM" id="MobiDB-lite"/>
    </source>
</evidence>
<feature type="compositionally biased region" description="Basic and acidic residues" evidence="1">
    <location>
        <begin position="349"/>
        <end position="363"/>
    </location>
</feature>
<dbReference type="PANTHER" id="PTHR19878">
    <property type="entry name" value="AUTOPHAGY PROTEIN 16-LIKE"/>
    <property type="match status" value="1"/>
</dbReference>
<feature type="domain" description="Reverse transcriptase" evidence="2">
    <location>
        <begin position="1004"/>
        <end position="1284"/>
    </location>
</feature>
<dbReference type="SUPFAM" id="SSF50998">
    <property type="entry name" value="Quinoprotein alcohol dehydrogenase-like"/>
    <property type="match status" value="1"/>
</dbReference>
<feature type="region of interest" description="Disordered" evidence="1">
    <location>
        <begin position="2804"/>
        <end position="2829"/>
    </location>
</feature>
<feature type="region of interest" description="Disordered" evidence="1">
    <location>
        <begin position="2626"/>
        <end position="2652"/>
    </location>
</feature>
<dbReference type="InterPro" id="IPR036691">
    <property type="entry name" value="Endo/exonu/phosph_ase_sf"/>
</dbReference>
<feature type="compositionally biased region" description="Low complexity" evidence="1">
    <location>
        <begin position="2628"/>
        <end position="2642"/>
    </location>
</feature>
<evidence type="ECO:0000313" key="3">
    <source>
        <dbReference type="EMBL" id="SPD08051.1"/>
    </source>
</evidence>
<feature type="region of interest" description="Disordered" evidence="1">
    <location>
        <begin position="2565"/>
        <end position="2585"/>
    </location>
</feature>
<dbReference type="InterPro" id="IPR011047">
    <property type="entry name" value="Quinoprotein_ADH-like_sf"/>
</dbReference>
<gene>
    <name evidence="3" type="ORF">FSB_LOCUS35933</name>
</gene>
<feature type="region of interest" description="Disordered" evidence="1">
    <location>
        <begin position="344"/>
        <end position="363"/>
    </location>
</feature>
<dbReference type="Pfam" id="PF03372">
    <property type="entry name" value="Exo_endo_phos"/>
    <property type="match status" value="1"/>
</dbReference>
<dbReference type="Gene3D" id="3.60.10.10">
    <property type="entry name" value="Endonuclease/exonuclease/phosphatase"/>
    <property type="match status" value="1"/>
</dbReference>
<dbReference type="GO" id="GO:0003824">
    <property type="term" value="F:catalytic activity"/>
    <property type="evidence" value="ECO:0007669"/>
    <property type="project" value="InterPro"/>
</dbReference>
<dbReference type="Pfam" id="PF13966">
    <property type="entry name" value="zf-RVT"/>
    <property type="match status" value="1"/>
</dbReference>
<dbReference type="GO" id="GO:0000045">
    <property type="term" value="P:autophagosome assembly"/>
    <property type="evidence" value="ECO:0007669"/>
    <property type="project" value="InterPro"/>
</dbReference>
<proteinExistence type="predicted"/>
<dbReference type="CDD" id="cd01650">
    <property type="entry name" value="RT_nLTR_like"/>
    <property type="match status" value="1"/>
</dbReference>
<dbReference type="Gene3D" id="2.130.10.10">
    <property type="entry name" value="YVTN repeat-like/Quinoprotein amine dehydrogenase"/>
    <property type="match status" value="1"/>
</dbReference>
<organism evidence="3">
    <name type="scientific">Fagus sylvatica</name>
    <name type="common">Beechnut</name>
    <dbReference type="NCBI Taxonomy" id="28930"/>
    <lineage>
        <taxon>Eukaryota</taxon>
        <taxon>Viridiplantae</taxon>
        <taxon>Streptophyta</taxon>
        <taxon>Embryophyta</taxon>
        <taxon>Tracheophyta</taxon>
        <taxon>Spermatophyta</taxon>
        <taxon>Magnoliopsida</taxon>
        <taxon>eudicotyledons</taxon>
        <taxon>Gunneridae</taxon>
        <taxon>Pentapetalae</taxon>
        <taxon>rosids</taxon>
        <taxon>fabids</taxon>
        <taxon>Fagales</taxon>
        <taxon>Fagaceae</taxon>
        <taxon>Fagus</taxon>
    </lineage>
</organism>
<accession>A0A2N9H8P9</accession>
<dbReference type="SUPFAM" id="SSF56219">
    <property type="entry name" value="DNase I-like"/>
    <property type="match status" value="1"/>
</dbReference>
<protein>
    <recommendedName>
        <fullName evidence="2">Reverse transcriptase domain-containing protein</fullName>
    </recommendedName>
</protein>